<proteinExistence type="inferred from homology"/>
<dbReference type="GO" id="GO:0046872">
    <property type="term" value="F:metal ion binding"/>
    <property type="evidence" value="ECO:0007669"/>
    <property type="project" value="UniProtKB-KW"/>
</dbReference>
<dbReference type="InterPro" id="IPR026575">
    <property type="entry name" value="GpdQ/CpdA-like"/>
</dbReference>
<feature type="domain" description="Calcineurin-like phosphoesterase" evidence="5">
    <location>
        <begin position="8"/>
        <end position="170"/>
    </location>
</feature>
<gene>
    <name evidence="6" type="ORF">CAL29_00230</name>
</gene>
<sequence length="246" mass="27183">MLGVDTEASLRAVVDQAHREHGDADLVLATGDLSQDGSEAAYRRFARIVGELGLPVRCLPGNHDAPAVLARTLGHWAKPVSDVGAWRVIALNSTVAGSNAGHLDRHQLELLDTAAAAAGPRPVLVALHHNAVPMTPDWHDTMMLDNAAELFRHLGRWRNIRVVLWGHVHQEFDRRRGNMRLLATPSTCFQFTIRDGRHRLDDSAPGYRWLKLYPDGSLATGVRRLDARAWEAMLQGWAQLEADQAA</sequence>
<comment type="caution">
    <text evidence="6">The sequence shown here is derived from an EMBL/GenBank/DDBJ whole genome shotgun (WGS) entry which is preliminary data.</text>
</comment>
<evidence type="ECO:0000313" key="7">
    <source>
        <dbReference type="Proteomes" id="UP000216020"/>
    </source>
</evidence>
<keyword evidence="1" id="KW-0479">Metal-binding</keyword>
<reference evidence="7" key="1">
    <citation type="submission" date="2017-05" db="EMBL/GenBank/DDBJ databases">
        <title>Complete and WGS of Bordetella genogroups.</title>
        <authorList>
            <person name="Spilker T."/>
            <person name="Lipuma J."/>
        </authorList>
    </citation>
    <scope>NUCLEOTIDE SEQUENCE [LARGE SCALE GENOMIC DNA]</scope>
    <source>
        <strain evidence="7">AU16122</strain>
    </source>
</reference>
<keyword evidence="7" id="KW-1185">Reference proteome</keyword>
<dbReference type="InterPro" id="IPR004843">
    <property type="entry name" value="Calcineurin-like_PHP"/>
</dbReference>
<dbReference type="PANTHER" id="PTHR42988:SF2">
    <property type="entry name" value="CYCLIC NUCLEOTIDE PHOSPHODIESTERASE CBUA0032-RELATED"/>
    <property type="match status" value="1"/>
</dbReference>
<evidence type="ECO:0000256" key="1">
    <source>
        <dbReference type="ARBA" id="ARBA00022723"/>
    </source>
</evidence>
<protein>
    <submittedName>
        <fullName evidence="6">Phosphodiesterase</fullName>
    </submittedName>
</protein>
<evidence type="ECO:0000256" key="3">
    <source>
        <dbReference type="ARBA" id="ARBA00023004"/>
    </source>
</evidence>
<accession>A0A261SNW2</accession>
<dbReference type="EMBL" id="NEVM01000001">
    <property type="protein sequence ID" value="OZI38520.1"/>
    <property type="molecule type" value="Genomic_DNA"/>
</dbReference>
<evidence type="ECO:0000256" key="4">
    <source>
        <dbReference type="ARBA" id="ARBA00025742"/>
    </source>
</evidence>
<dbReference type="InterPro" id="IPR050884">
    <property type="entry name" value="CNP_phosphodiesterase-III"/>
</dbReference>
<evidence type="ECO:0000256" key="2">
    <source>
        <dbReference type="ARBA" id="ARBA00022801"/>
    </source>
</evidence>
<dbReference type="InterPro" id="IPR029052">
    <property type="entry name" value="Metallo-depent_PP-like"/>
</dbReference>
<dbReference type="Gene3D" id="3.60.21.10">
    <property type="match status" value="1"/>
</dbReference>
<dbReference type="Proteomes" id="UP000216020">
    <property type="component" value="Unassembled WGS sequence"/>
</dbReference>
<dbReference type="AlphaFoldDB" id="A0A261SNW2"/>
<organism evidence="6 7">
    <name type="scientific">Bordetella genomosp. 10</name>
    <dbReference type="NCBI Taxonomy" id="1416804"/>
    <lineage>
        <taxon>Bacteria</taxon>
        <taxon>Pseudomonadati</taxon>
        <taxon>Pseudomonadota</taxon>
        <taxon>Betaproteobacteria</taxon>
        <taxon>Burkholderiales</taxon>
        <taxon>Alcaligenaceae</taxon>
        <taxon>Bordetella</taxon>
    </lineage>
</organism>
<dbReference type="SUPFAM" id="SSF56300">
    <property type="entry name" value="Metallo-dependent phosphatases"/>
    <property type="match status" value="1"/>
</dbReference>
<evidence type="ECO:0000259" key="5">
    <source>
        <dbReference type="Pfam" id="PF00149"/>
    </source>
</evidence>
<dbReference type="Pfam" id="PF00149">
    <property type="entry name" value="Metallophos"/>
    <property type="match status" value="1"/>
</dbReference>
<dbReference type="OrthoDB" id="9784378at2"/>
<dbReference type="PANTHER" id="PTHR42988">
    <property type="entry name" value="PHOSPHOHYDROLASE"/>
    <property type="match status" value="1"/>
</dbReference>
<evidence type="ECO:0000313" key="6">
    <source>
        <dbReference type="EMBL" id="OZI38520.1"/>
    </source>
</evidence>
<comment type="similarity">
    <text evidence="4">Belongs to the cyclic nucleotide phosphodiesterase class-III family.</text>
</comment>
<dbReference type="CDD" id="cd07402">
    <property type="entry name" value="MPP_GpdQ"/>
    <property type="match status" value="1"/>
</dbReference>
<keyword evidence="2" id="KW-0378">Hydrolase</keyword>
<dbReference type="GO" id="GO:0004112">
    <property type="term" value="F:cyclic-nucleotide phosphodiesterase activity"/>
    <property type="evidence" value="ECO:0007669"/>
    <property type="project" value="InterPro"/>
</dbReference>
<keyword evidence="3" id="KW-0408">Iron</keyword>
<name>A0A261SNW2_9BORD</name>